<reference evidence="2" key="2">
    <citation type="submission" date="2020-09" db="EMBL/GenBank/DDBJ databases">
        <authorList>
            <person name="Sun Q."/>
            <person name="Zhou Y."/>
        </authorList>
    </citation>
    <scope>NUCLEOTIDE SEQUENCE</scope>
    <source>
        <strain evidence="2">CGMCC 1.15533</strain>
    </source>
</reference>
<organism evidence="2 3">
    <name type="scientific">Streptococcus himalayensis</name>
    <dbReference type="NCBI Taxonomy" id="1888195"/>
    <lineage>
        <taxon>Bacteria</taxon>
        <taxon>Bacillati</taxon>
        <taxon>Bacillota</taxon>
        <taxon>Bacilli</taxon>
        <taxon>Lactobacillales</taxon>
        <taxon>Streptococcaceae</taxon>
        <taxon>Streptococcus</taxon>
    </lineage>
</organism>
<accession>A0A917A9D2</accession>
<comment type="caution">
    <text evidence="2">The sequence shown here is derived from an EMBL/GenBank/DDBJ whole genome shotgun (WGS) entry which is preliminary data.</text>
</comment>
<dbReference type="AlphaFoldDB" id="A0A917A9D2"/>
<proteinExistence type="predicted"/>
<name>A0A917A9D2_9STRE</name>
<gene>
    <name evidence="2" type="ORF">GCM10011510_17250</name>
</gene>
<keyword evidence="1" id="KW-0175">Coiled coil</keyword>
<keyword evidence="3" id="KW-1185">Reference proteome</keyword>
<dbReference type="OrthoDB" id="56388at2"/>
<feature type="coiled-coil region" evidence="1">
    <location>
        <begin position="1"/>
        <end position="28"/>
    </location>
</feature>
<reference evidence="2" key="1">
    <citation type="journal article" date="2014" name="Int. J. Syst. Evol. Microbiol.">
        <title>Complete genome sequence of Corynebacterium casei LMG S-19264T (=DSM 44701T), isolated from a smear-ripened cheese.</title>
        <authorList>
            <consortium name="US DOE Joint Genome Institute (JGI-PGF)"/>
            <person name="Walter F."/>
            <person name="Albersmeier A."/>
            <person name="Kalinowski J."/>
            <person name="Ruckert C."/>
        </authorList>
    </citation>
    <scope>NUCLEOTIDE SEQUENCE</scope>
    <source>
        <strain evidence="2">CGMCC 1.15533</strain>
    </source>
</reference>
<dbReference type="Proteomes" id="UP000660801">
    <property type="component" value="Unassembled WGS sequence"/>
</dbReference>
<dbReference type="EMBL" id="BMJN01000039">
    <property type="protein sequence ID" value="GGE36429.1"/>
    <property type="molecule type" value="Genomic_DNA"/>
</dbReference>
<sequence>MVSIEDYLAELQERLEGLETTQEREAHVIASIREIDEVNNFALLAEISEFIIAGEGVAEHFSPSLKMSSLHWLIHQIGCAIEQTADDEGEKRMRLYYHMYDCMWYLKWVLPLLPTSLALDNILIQEANQLMHDQYQELDFSLAMYYKTLMLQAIAMGDVAEAKKQYQLWQEHAVEKDVMSDCEACEVAEEVRYLSFIGKHKEALEKAEPILQGTLECAELPQMIYSSVLTSLYALGKIEEVEDLLPVVIQAMEEDSNLLSNVGTVIEMAVKIGEEQLAIDLMFQYEDTIFSLARDLTTMKYLIAISPFDEAYYERAKEWVTYFDERNQNHYYSDYLAAYLKDIEEGF</sequence>
<evidence type="ECO:0000313" key="3">
    <source>
        <dbReference type="Proteomes" id="UP000660801"/>
    </source>
</evidence>
<evidence type="ECO:0000256" key="1">
    <source>
        <dbReference type="SAM" id="Coils"/>
    </source>
</evidence>
<protein>
    <submittedName>
        <fullName evidence="2">Uncharacterized protein</fullName>
    </submittedName>
</protein>
<dbReference type="RefSeq" id="WP_068993190.1">
    <property type="nucleotide sequence ID" value="NZ_BMJN01000039.1"/>
</dbReference>
<evidence type="ECO:0000313" key="2">
    <source>
        <dbReference type="EMBL" id="GGE36429.1"/>
    </source>
</evidence>